<dbReference type="Proteomes" id="UP001515480">
    <property type="component" value="Unassembled WGS sequence"/>
</dbReference>
<comment type="caution">
    <text evidence="2">The sequence shown here is derived from an EMBL/GenBank/DDBJ whole genome shotgun (WGS) entry which is preliminary data.</text>
</comment>
<keyword evidence="3" id="KW-1185">Reference proteome</keyword>
<evidence type="ECO:0000256" key="1">
    <source>
        <dbReference type="SAM" id="MobiDB-lite"/>
    </source>
</evidence>
<protein>
    <submittedName>
        <fullName evidence="2">Uncharacterized protein</fullName>
    </submittedName>
</protein>
<evidence type="ECO:0000313" key="3">
    <source>
        <dbReference type="Proteomes" id="UP001515480"/>
    </source>
</evidence>
<dbReference type="AlphaFoldDB" id="A0AB34JYF4"/>
<accession>A0AB34JYF4</accession>
<feature type="compositionally biased region" description="Basic and acidic residues" evidence="1">
    <location>
        <begin position="60"/>
        <end position="152"/>
    </location>
</feature>
<sequence length="742" mass="82473">MAPELSSEHPATTAAPQDHRPTAVATSPPPEEPQHIPPPPHATAAQLSPPLREAWLPPNHEGEASVRSSHEGEAAGPSSHEEQPEKQLPLPKDREKQLPLPKDREKQLPLPKDREKQLLLPHGRENHLPLLNEREKQLIPNEREKQLPPPKERGRRPNRPTARSARAPTQRLLQRESGQEGEEGHGLERQSGGRAITRGVVPAINAELELLTSDAPTIVTNPALTGAAPRPWGSRSEERTESQWEEALHLLDGHALPHYILVDWWGTIDRCLCDAAAARSFAEEGEGASRLGEAEGLAAQWHAALRELLLRLRRQGEAEDVSFDALLLLLRQGFEAHRAEVERCTPLRGRTKPELQRSNLAHQAAAIAARVQAELERAYSKQCVRLARALKLDSSAVEGGKALRRKLEQVMRLGEYRDYALMTKLAYNELVGQKRLWAAGEREALLCSLCTRNDAHGAPRVWITKDFFFQHTDQNAGEVHVLVYLPRMEIQALIAVADFQPPWTAGQFHHMAHACQEDRMFFLGRKSERDFAPKVTYDMSNSFEGGSRWTSHFHMPTLLAVDIICAKPGVRGLGLLLLAHVCCLQSSFTNTRTHILFDISGRESNVRMIRFTQSVGAQRCQTFADEARSTGFIGVEGDDPRIFWTHKAGSSYGPNDGKTSGVYAVDVETNEAIGPSHPAVLFDDRVTQHDFYRGGRNCSYFAVSPIEVAQAKLTGLLEEMRVRLEAGAAQQWSAQSHSTAPA</sequence>
<reference evidence="2 3" key="1">
    <citation type="journal article" date="2024" name="Science">
        <title>Giant polyketide synthase enzymes in the biosynthesis of giant marine polyether toxins.</title>
        <authorList>
            <person name="Fallon T.R."/>
            <person name="Shende V.V."/>
            <person name="Wierzbicki I.H."/>
            <person name="Pendleton A.L."/>
            <person name="Watervoot N.F."/>
            <person name="Auber R.P."/>
            <person name="Gonzalez D.J."/>
            <person name="Wisecaver J.H."/>
            <person name="Moore B.S."/>
        </authorList>
    </citation>
    <scope>NUCLEOTIDE SEQUENCE [LARGE SCALE GENOMIC DNA]</scope>
    <source>
        <strain evidence="2 3">12B1</strain>
    </source>
</reference>
<feature type="compositionally biased region" description="Pro residues" evidence="1">
    <location>
        <begin position="27"/>
        <end position="41"/>
    </location>
</feature>
<evidence type="ECO:0000313" key="2">
    <source>
        <dbReference type="EMBL" id="KAL1525887.1"/>
    </source>
</evidence>
<dbReference type="EMBL" id="JBGBPQ010000004">
    <property type="protein sequence ID" value="KAL1525887.1"/>
    <property type="molecule type" value="Genomic_DNA"/>
</dbReference>
<feature type="compositionally biased region" description="Basic and acidic residues" evidence="1">
    <location>
        <begin position="173"/>
        <end position="188"/>
    </location>
</feature>
<feature type="region of interest" description="Disordered" evidence="1">
    <location>
        <begin position="1"/>
        <end position="194"/>
    </location>
</feature>
<gene>
    <name evidence="2" type="ORF">AB1Y20_020715</name>
</gene>
<name>A0AB34JYF4_PRYPA</name>
<organism evidence="2 3">
    <name type="scientific">Prymnesium parvum</name>
    <name type="common">Toxic golden alga</name>
    <dbReference type="NCBI Taxonomy" id="97485"/>
    <lineage>
        <taxon>Eukaryota</taxon>
        <taxon>Haptista</taxon>
        <taxon>Haptophyta</taxon>
        <taxon>Prymnesiophyceae</taxon>
        <taxon>Prymnesiales</taxon>
        <taxon>Prymnesiaceae</taxon>
        <taxon>Prymnesium</taxon>
    </lineage>
</organism>
<proteinExistence type="predicted"/>